<sequence>MPQSPPHGRKLQDPDVLTTTTATTTPPLFSVVPAGIFGPLASANRQNYWSLLCRMFDEFFGPDAPVPPSHGFPRREITAAIERYLLTDDPWEDEDGQAPDAPLNMRAGAIHDRFRAAGWLRQERIGAREMVTMPPMVAQLLSTLVEFSEHGPTFVSAKMRSVELQLQQVAEGRLDGGILDEAADQARRLLVSLASMSLQVRDLMPELSKAETTAQFARQWFERYVGQLFIGDYAELHRADHPMARRSSILAMVQQLESGAQREALVAWYGEHVTGGDAARAQQRLSRSLGRLRELERIDEYLARLDEDIRQANRRALAFLDYRLRAPDRLDVLLRRACRGVLSAPEDALRLPVAPGPLMDEARLRPPHRKPAPIPRSANATTPPTPEQLARLSLLRRMKRARLVNAEDMARYVGRHLQQGAAIDSARLDIASIEDLRAYQTLLTLALRGNRSGGLRREDPLGRLLRGFRVELLDAGDGDDNDYLRGPRFRILRVGAKLPETA</sequence>
<feature type="region of interest" description="Disordered" evidence="2">
    <location>
        <begin position="359"/>
        <end position="386"/>
    </location>
</feature>
<evidence type="ECO:0000313" key="3">
    <source>
        <dbReference type="EMBL" id="ALJ26795.1"/>
    </source>
</evidence>
<gene>
    <name evidence="3" type="ORF">AOT14_03360</name>
</gene>
<dbReference type="AlphaFoldDB" id="A0A0S1AVM1"/>
<dbReference type="PATRIC" id="fig|128780.6.peg.345"/>
<feature type="coiled-coil region" evidence="1">
    <location>
        <begin position="278"/>
        <end position="315"/>
    </location>
</feature>
<proteinExistence type="predicted"/>
<reference evidence="3 4" key="1">
    <citation type="journal article" date="2015" name="Genome Announc.">
        <title>Complete Genome Sequencing of Stenotrophomonas acidaminiphila ZAC14D2_NAIMI4_2, a Multidrug-Resistant Strain Isolated from Sediments of a Polluted River in Mexico, Uncovers New Antibiotic Resistance Genes and a Novel Class-II Lasso Peptide Biosynthesis Gene Cluster.</title>
        <authorList>
            <person name="Vinuesa P."/>
            <person name="Ochoa-Sanchez L.E."/>
        </authorList>
    </citation>
    <scope>NUCLEOTIDE SEQUENCE [LARGE SCALE GENOMIC DNA]</scope>
    <source>
        <strain evidence="3 4">ZAC14D2_NAIMI4_2</strain>
    </source>
</reference>
<dbReference type="OrthoDB" id="8038184at2"/>
<dbReference type="InterPro" id="IPR043773">
    <property type="entry name" value="JetA"/>
</dbReference>
<feature type="region of interest" description="Disordered" evidence="2">
    <location>
        <begin position="1"/>
        <end position="23"/>
    </location>
</feature>
<protein>
    <submittedName>
        <fullName evidence="3">Uncharacterized protein</fullName>
    </submittedName>
</protein>
<evidence type="ECO:0000256" key="2">
    <source>
        <dbReference type="SAM" id="MobiDB-lite"/>
    </source>
</evidence>
<organism evidence="3 4">
    <name type="scientific">Stenotrophomonas acidaminiphila</name>
    <dbReference type="NCBI Taxonomy" id="128780"/>
    <lineage>
        <taxon>Bacteria</taxon>
        <taxon>Pseudomonadati</taxon>
        <taxon>Pseudomonadota</taxon>
        <taxon>Gammaproteobacteria</taxon>
        <taxon>Lysobacterales</taxon>
        <taxon>Lysobacteraceae</taxon>
        <taxon>Stenotrophomonas</taxon>
    </lineage>
</organism>
<dbReference type="Pfam" id="PF18982">
    <property type="entry name" value="JetA"/>
    <property type="match status" value="1"/>
</dbReference>
<keyword evidence="4" id="KW-1185">Reference proteome</keyword>
<evidence type="ECO:0000313" key="4">
    <source>
        <dbReference type="Proteomes" id="UP000061010"/>
    </source>
</evidence>
<evidence type="ECO:0000256" key="1">
    <source>
        <dbReference type="SAM" id="Coils"/>
    </source>
</evidence>
<name>A0A0S1AVM1_9GAMM</name>
<dbReference type="EMBL" id="CP012900">
    <property type="protein sequence ID" value="ALJ26795.1"/>
    <property type="molecule type" value="Genomic_DNA"/>
</dbReference>
<dbReference type="Proteomes" id="UP000061010">
    <property type="component" value="Chromosome"/>
</dbReference>
<accession>A0A0S1AVM1</accession>
<keyword evidence="1" id="KW-0175">Coiled coil</keyword>
<dbReference type="KEGG" id="sacz:AOT14_03360"/>